<protein>
    <recommendedName>
        <fullName evidence="4">N-acetyltransferase YedL</fullName>
    </recommendedName>
</protein>
<comment type="caution">
    <text evidence="2">The sequence shown here is derived from an EMBL/GenBank/DDBJ whole genome shotgun (WGS) entry which is preliminary data.</text>
</comment>
<evidence type="ECO:0008006" key="4">
    <source>
        <dbReference type="Google" id="ProtNLM"/>
    </source>
</evidence>
<feature type="signal peptide" evidence="1">
    <location>
        <begin position="1"/>
        <end position="25"/>
    </location>
</feature>
<organism evidence="2 3">
    <name type="scientific">Mesopusillimonas faecipullorum</name>
    <dbReference type="NCBI Taxonomy" id="2755040"/>
    <lineage>
        <taxon>Bacteria</taxon>
        <taxon>Pseudomonadati</taxon>
        <taxon>Pseudomonadota</taxon>
        <taxon>Betaproteobacteria</taxon>
        <taxon>Burkholderiales</taxon>
        <taxon>Alcaligenaceae</taxon>
        <taxon>Mesopusillimonas</taxon>
    </lineage>
</organism>
<keyword evidence="3" id="KW-1185">Reference proteome</keyword>
<keyword evidence="1" id="KW-0732">Signal</keyword>
<reference evidence="2 3" key="1">
    <citation type="submission" date="2020-07" db="EMBL/GenBank/DDBJ databases">
        <title>Pusillimonas sp. nov., isolated from poultry manure in Taiwan.</title>
        <authorList>
            <person name="Lin S.-Y."/>
            <person name="Tang Y.-S."/>
            <person name="Young C.-C."/>
        </authorList>
    </citation>
    <scope>NUCLEOTIDE SEQUENCE [LARGE SCALE GENOMIC DNA]</scope>
    <source>
        <strain evidence="2 3">CC-YST705</strain>
    </source>
</reference>
<evidence type="ECO:0000256" key="1">
    <source>
        <dbReference type="SAM" id="SignalP"/>
    </source>
</evidence>
<dbReference type="RefSeq" id="WP_226954335.1">
    <property type="nucleotide sequence ID" value="NZ_JACDXW010000004.1"/>
</dbReference>
<gene>
    <name evidence="2" type="ORF">H0484_09460</name>
</gene>
<dbReference type="Proteomes" id="UP000776983">
    <property type="component" value="Unassembled WGS sequence"/>
</dbReference>
<sequence length="165" mass="17504">MRTLHTLSSLAAGIIMAAAVSHAHAQGSNSAPNDPWYARYQADLANCETLATPDAKANCRQDAGAAYETARKGKLHDTGASELNQNALQRCQNLPSHLRDECLSNMQQGANTQTYGSVSGGGILRRTEIPIPSEPVPMPGQTQIITPQTADPALSDLPRTGKVMP</sequence>
<evidence type="ECO:0000313" key="2">
    <source>
        <dbReference type="EMBL" id="MCB5363972.1"/>
    </source>
</evidence>
<accession>A0ABS8CD63</accession>
<proteinExistence type="predicted"/>
<evidence type="ECO:0000313" key="3">
    <source>
        <dbReference type="Proteomes" id="UP000776983"/>
    </source>
</evidence>
<feature type="chain" id="PRO_5046898979" description="N-acetyltransferase YedL" evidence="1">
    <location>
        <begin position="26"/>
        <end position="165"/>
    </location>
</feature>
<name>A0ABS8CD63_9BURK</name>
<dbReference type="EMBL" id="JACDXW010000004">
    <property type="protein sequence ID" value="MCB5363972.1"/>
    <property type="molecule type" value="Genomic_DNA"/>
</dbReference>